<dbReference type="PROSITE" id="PS51186">
    <property type="entry name" value="GNAT"/>
    <property type="match status" value="1"/>
</dbReference>
<dbReference type="EMBL" id="KL584831">
    <property type="protein sequence ID" value="KEQ63630.1"/>
    <property type="molecule type" value="Genomic_DNA"/>
</dbReference>
<dbReference type="Pfam" id="PF13302">
    <property type="entry name" value="Acetyltransf_3"/>
    <property type="match status" value="1"/>
</dbReference>
<dbReference type="CDD" id="cd04301">
    <property type="entry name" value="NAT_SF"/>
    <property type="match status" value="1"/>
</dbReference>
<dbReference type="Gene3D" id="3.40.630.30">
    <property type="match status" value="1"/>
</dbReference>
<dbReference type="PANTHER" id="PTHR43415:SF3">
    <property type="entry name" value="GNAT-FAMILY ACETYLTRANSFERASE"/>
    <property type="match status" value="1"/>
</dbReference>
<gene>
    <name evidence="2" type="ORF">M437DRAFT_83997</name>
</gene>
<dbReference type="Proteomes" id="UP000030672">
    <property type="component" value="Unassembled WGS sequence"/>
</dbReference>
<keyword evidence="2" id="KW-0012">Acyltransferase</keyword>
<keyword evidence="3" id="KW-1185">Reference proteome</keyword>
<evidence type="ECO:0000313" key="2">
    <source>
        <dbReference type="EMBL" id="KEQ63630.1"/>
    </source>
</evidence>
<keyword evidence="2" id="KW-0808">Transferase</keyword>
<accession>A0A074VSB7</accession>
<dbReference type="SUPFAM" id="SSF55729">
    <property type="entry name" value="Acyl-CoA N-acyltransferases (Nat)"/>
    <property type="match status" value="1"/>
</dbReference>
<dbReference type="GeneID" id="63921398"/>
<evidence type="ECO:0000313" key="3">
    <source>
        <dbReference type="Proteomes" id="UP000030672"/>
    </source>
</evidence>
<protein>
    <submittedName>
        <fullName evidence="2">Acyl-CoA N-acyltransferase</fullName>
    </submittedName>
</protein>
<name>A0A074VSB7_AURM1</name>
<dbReference type="HOGENOM" id="CLU_013985_3_2_1"/>
<organism evidence="2 3">
    <name type="scientific">Aureobasidium melanogenum (strain CBS 110374)</name>
    <name type="common">Aureobasidium pullulans var. melanogenum</name>
    <dbReference type="NCBI Taxonomy" id="1043003"/>
    <lineage>
        <taxon>Eukaryota</taxon>
        <taxon>Fungi</taxon>
        <taxon>Dikarya</taxon>
        <taxon>Ascomycota</taxon>
        <taxon>Pezizomycotina</taxon>
        <taxon>Dothideomycetes</taxon>
        <taxon>Dothideomycetidae</taxon>
        <taxon>Dothideales</taxon>
        <taxon>Saccotheciaceae</taxon>
        <taxon>Aureobasidium</taxon>
    </lineage>
</organism>
<proteinExistence type="predicted"/>
<dbReference type="RefSeq" id="XP_040880653.1">
    <property type="nucleotide sequence ID" value="XM_041028025.1"/>
</dbReference>
<dbReference type="InterPro" id="IPR000182">
    <property type="entry name" value="GNAT_dom"/>
</dbReference>
<dbReference type="InterPro" id="IPR016181">
    <property type="entry name" value="Acyl_CoA_acyltransferase"/>
</dbReference>
<dbReference type="PANTHER" id="PTHR43415">
    <property type="entry name" value="SPERMIDINE N(1)-ACETYLTRANSFERASE"/>
    <property type="match status" value="1"/>
</dbReference>
<reference evidence="2 3" key="1">
    <citation type="journal article" date="2014" name="BMC Genomics">
        <title>Genome sequencing of four Aureobasidium pullulans varieties: biotechnological potential, stress tolerance, and description of new species.</title>
        <authorList>
            <person name="Gostin Ar C."/>
            <person name="Ohm R.A."/>
            <person name="Kogej T."/>
            <person name="Sonjak S."/>
            <person name="Turk M."/>
            <person name="Zajc J."/>
            <person name="Zalar P."/>
            <person name="Grube M."/>
            <person name="Sun H."/>
            <person name="Han J."/>
            <person name="Sharma A."/>
            <person name="Chiniquy J."/>
            <person name="Ngan C.Y."/>
            <person name="Lipzen A."/>
            <person name="Barry K."/>
            <person name="Grigoriev I.V."/>
            <person name="Gunde-Cimerman N."/>
        </authorList>
    </citation>
    <scope>NUCLEOTIDE SEQUENCE [LARGE SCALE GENOMIC DNA]</scope>
    <source>
        <strain evidence="2 3">CBS 110374</strain>
    </source>
</reference>
<sequence>MFFTERLMLRGLDPEVDNTIWLQWTNTVESLNALSIQGPQPWSRERSKQFLETRMKDTDALPWFIICEKPALEDDGSLALGSNDDYFRNADGNARYPAIGILALDKVGKAPAINRVVSFGILFSKDYQGRGLGTEVLRWMCNYIFKTLGYRRIELNLDATNDKALRCYRHVGFIEEGRRRKQFWREGEWRDVLEMAMLEEEWSG</sequence>
<feature type="domain" description="N-acetyltransferase" evidence="1">
    <location>
        <begin position="51"/>
        <end position="200"/>
    </location>
</feature>
<dbReference type="GO" id="GO:0016747">
    <property type="term" value="F:acyltransferase activity, transferring groups other than amino-acyl groups"/>
    <property type="evidence" value="ECO:0007669"/>
    <property type="project" value="InterPro"/>
</dbReference>
<evidence type="ECO:0000259" key="1">
    <source>
        <dbReference type="PROSITE" id="PS51186"/>
    </source>
</evidence>
<dbReference type="AlphaFoldDB" id="A0A074VSB7"/>